<dbReference type="PROSITE" id="PS51186">
    <property type="entry name" value="GNAT"/>
    <property type="match status" value="1"/>
</dbReference>
<dbReference type="PANTHER" id="PTHR43072:SF8">
    <property type="entry name" value="ACYLTRANSFERASE FABY-RELATED"/>
    <property type="match status" value="1"/>
</dbReference>
<dbReference type="InterPro" id="IPR016181">
    <property type="entry name" value="Acyl_CoA_acyltransferase"/>
</dbReference>
<organism evidence="2 3">
    <name type="scientific">Oceanibaculum indicum</name>
    <dbReference type="NCBI Taxonomy" id="526216"/>
    <lineage>
        <taxon>Bacteria</taxon>
        <taxon>Pseudomonadati</taxon>
        <taxon>Pseudomonadota</taxon>
        <taxon>Alphaproteobacteria</taxon>
        <taxon>Rhodospirillales</taxon>
        <taxon>Oceanibaculaceae</taxon>
        <taxon>Oceanibaculum</taxon>
    </lineage>
</organism>
<dbReference type="AlphaFoldDB" id="A0A420WGJ0"/>
<evidence type="ECO:0000259" key="1">
    <source>
        <dbReference type="PROSITE" id="PS51186"/>
    </source>
</evidence>
<dbReference type="PANTHER" id="PTHR43072">
    <property type="entry name" value="N-ACETYLTRANSFERASE"/>
    <property type="match status" value="1"/>
</dbReference>
<dbReference type="CDD" id="cd04301">
    <property type="entry name" value="NAT_SF"/>
    <property type="match status" value="1"/>
</dbReference>
<dbReference type="EMBL" id="RBIG01000002">
    <property type="protein sequence ID" value="RKQ70082.1"/>
    <property type="molecule type" value="Genomic_DNA"/>
</dbReference>
<feature type="domain" description="N-acetyltransferase" evidence="1">
    <location>
        <begin position="6"/>
        <end position="169"/>
    </location>
</feature>
<evidence type="ECO:0000313" key="2">
    <source>
        <dbReference type="EMBL" id="RKQ70082.1"/>
    </source>
</evidence>
<keyword evidence="2" id="KW-0808">Transferase</keyword>
<name>A0A420WGJ0_9PROT</name>
<reference evidence="2 3" key="1">
    <citation type="submission" date="2018-10" db="EMBL/GenBank/DDBJ databases">
        <title>Comparative analysis of microorganisms from saline springs in Andes Mountain Range, Colombia.</title>
        <authorList>
            <person name="Rubin E."/>
        </authorList>
    </citation>
    <scope>NUCLEOTIDE SEQUENCE [LARGE SCALE GENOMIC DNA]</scope>
    <source>
        <strain evidence="2 3">USBA 36</strain>
    </source>
</reference>
<proteinExistence type="predicted"/>
<sequence length="180" mass="19732">MNLDTIVVRDAREADIPAIRAIYAHHVQHGLASFEETPPDEAEMLRRFRTLKEGGFPYLAAELAGDLVGYSYAGQYRPRPAYRYSVEDSVYVRDGMAGKGVGRALLTALLARCTDMGFRQMIAIIGDSANHGSIGLHQSMGFEMVGTIRSVGFKHGRWVDSVLLQRALGEGDTSLPSSRS</sequence>
<protein>
    <submittedName>
        <fullName evidence="2">Phosphinothricin acetyltransferase</fullName>
    </submittedName>
</protein>
<accession>A0A420WGJ0</accession>
<gene>
    <name evidence="2" type="ORF">BCL74_2019</name>
</gene>
<dbReference type="SUPFAM" id="SSF55729">
    <property type="entry name" value="Acyl-CoA N-acyltransferases (Nat)"/>
    <property type="match status" value="1"/>
</dbReference>
<dbReference type="Proteomes" id="UP000277424">
    <property type="component" value="Unassembled WGS sequence"/>
</dbReference>
<dbReference type="Pfam" id="PF13420">
    <property type="entry name" value="Acetyltransf_4"/>
    <property type="match status" value="1"/>
</dbReference>
<evidence type="ECO:0000313" key="3">
    <source>
        <dbReference type="Proteomes" id="UP000277424"/>
    </source>
</evidence>
<dbReference type="OrthoDB" id="5459937at2"/>
<dbReference type="RefSeq" id="WP_121219640.1">
    <property type="nucleotide sequence ID" value="NZ_RBIG01000002.1"/>
</dbReference>
<comment type="caution">
    <text evidence="2">The sequence shown here is derived from an EMBL/GenBank/DDBJ whole genome shotgun (WGS) entry which is preliminary data.</text>
</comment>
<dbReference type="InterPro" id="IPR000182">
    <property type="entry name" value="GNAT_dom"/>
</dbReference>
<dbReference type="Gene3D" id="3.40.630.30">
    <property type="match status" value="1"/>
</dbReference>
<dbReference type="GO" id="GO:0016747">
    <property type="term" value="F:acyltransferase activity, transferring groups other than amino-acyl groups"/>
    <property type="evidence" value="ECO:0007669"/>
    <property type="project" value="InterPro"/>
</dbReference>